<dbReference type="EMBL" id="CP010028">
    <property type="protein sequence ID" value="AIZ44026.1"/>
    <property type="molecule type" value="Genomic_DNA"/>
</dbReference>
<protein>
    <submittedName>
        <fullName evidence="2">GCN5 family acetyltransferase</fullName>
    </submittedName>
</protein>
<dbReference type="GO" id="GO:1990189">
    <property type="term" value="F:protein N-terminal-serine acetyltransferase activity"/>
    <property type="evidence" value="ECO:0007669"/>
    <property type="project" value="TreeGrafter"/>
</dbReference>
<dbReference type="PANTHER" id="PTHR43441:SF6">
    <property type="entry name" value="N-ACETYLTRANSFERASE DOMAIN-CONTAINING PROTEIN"/>
    <property type="match status" value="1"/>
</dbReference>
<dbReference type="AlphaFoldDB" id="A0A0A7KD14"/>
<evidence type="ECO:0000313" key="2">
    <source>
        <dbReference type="EMBL" id="AIZ44026.1"/>
    </source>
</evidence>
<dbReference type="Pfam" id="PF13302">
    <property type="entry name" value="Acetyltransf_3"/>
    <property type="match status" value="1"/>
</dbReference>
<dbReference type="SUPFAM" id="SSF55729">
    <property type="entry name" value="Acyl-CoA N-acyltransferases (Nat)"/>
    <property type="match status" value="1"/>
</dbReference>
<dbReference type="GO" id="GO:0008999">
    <property type="term" value="F:protein-N-terminal-alanine acetyltransferase activity"/>
    <property type="evidence" value="ECO:0007669"/>
    <property type="project" value="TreeGrafter"/>
</dbReference>
<name>A0A0A7KD14_9DEIO</name>
<gene>
    <name evidence="2" type="ORF">QR90_01135</name>
</gene>
<dbReference type="Proteomes" id="UP000030634">
    <property type="component" value="Chromosome"/>
</dbReference>
<feature type="domain" description="N-acetyltransferase" evidence="1">
    <location>
        <begin position="18"/>
        <end position="175"/>
    </location>
</feature>
<evidence type="ECO:0000259" key="1">
    <source>
        <dbReference type="PROSITE" id="PS51186"/>
    </source>
</evidence>
<dbReference type="InterPro" id="IPR016181">
    <property type="entry name" value="Acyl_CoA_acyltransferase"/>
</dbReference>
<dbReference type="InterPro" id="IPR051908">
    <property type="entry name" value="Ribosomal_N-acetyltransferase"/>
</dbReference>
<dbReference type="RefSeq" id="WP_039681660.1">
    <property type="nucleotide sequence ID" value="NZ_CP010028.1"/>
</dbReference>
<dbReference type="Gene3D" id="3.40.630.30">
    <property type="match status" value="1"/>
</dbReference>
<dbReference type="KEGG" id="dsw:QR90_01135"/>
<dbReference type="InterPro" id="IPR000182">
    <property type="entry name" value="GNAT_dom"/>
</dbReference>
<organism evidence="2 3">
    <name type="scientific">Deinococcus radiopugnans</name>
    <dbReference type="NCBI Taxonomy" id="57497"/>
    <lineage>
        <taxon>Bacteria</taxon>
        <taxon>Thermotogati</taxon>
        <taxon>Deinococcota</taxon>
        <taxon>Deinococci</taxon>
        <taxon>Deinococcales</taxon>
        <taxon>Deinococcaceae</taxon>
        <taxon>Deinococcus</taxon>
    </lineage>
</organism>
<dbReference type="PANTHER" id="PTHR43441">
    <property type="entry name" value="RIBOSOMAL-PROTEIN-SERINE ACETYLTRANSFERASE"/>
    <property type="match status" value="1"/>
</dbReference>
<sequence length="175" mass="18839">MSFLFTPRLQLIPLTRAMIVARLEAEDFSLTCDTPDGPMTIFFPAEWPGAPLGAFPYYLTQTDAQGIKPGSFVAVTREGMRAIGQLGSKGKPNAAGELEIGYGLNPDVWGQGLATEAVGALVAHLHARPDVQTVTAQTALSNRASERVLEKLGFVRTGKGWDEEEGELTVWAHQG</sequence>
<proteinExistence type="predicted"/>
<dbReference type="GO" id="GO:0005737">
    <property type="term" value="C:cytoplasm"/>
    <property type="evidence" value="ECO:0007669"/>
    <property type="project" value="TreeGrafter"/>
</dbReference>
<dbReference type="HOGENOM" id="CLU_013985_28_0_0"/>
<dbReference type="STRING" id="1182571.QR90_01135"/>
<keyword evidence="2" id="KW-0808">Transferase</keyword>
<accession>A0A0A7KD14</accession>
<dbReference type="PROSITE" id="PS51186">
    <property type="entry name" value="GNAT"/>
    <property type="match status" value="1"/>
</dbReference>
<evidence type="ECO:0000313" key="3">
    <source>
        <dbReference type="Proteomes" id="UP000030634"/>
    </source>
</evidence>
<reference evidence="3" key="1">
    <citation type="submission" date="2014-11" db="EMBL/GenBank/DDBJ databases">
        <title>Hymenobacter sp. DG25B genome submission.</title>
        <authorList>
            <person name="Jung H.-Y."/>
            <person name="Kim M.K."/>
            <person name="Srinivasan S."/>
            <person name="Lim S."/>
        </authorList>
    </citation>
    <scope>NUCLEOTIDE SEQUENCE [LARGE SCALE GENOMIC DNA]</scope>
    <source>
        <strain evidence="3">DY59</strain>
    </source>
</reference>